<dbReference type="Proteomes" id="UP001373714">
    <property type="component" value="Unassembled WGS sequence"/>
</dbReference>
<reference evidence="2 3" key="1">
    <citation type="submission" date="2019-10" db="EMBL/GenBank/DDBJ databases">
        <authorList>
            <person name="Palmer J.M."/>
        </authorList>
    </citation>
    <scope>NUCLEOTIDE SEQUENCE [LARGE SCALE GENOMIC DNA]</scope>
    <source>
        <strain evidence="2 3">TWF730</strain>
    </source>
</reference>
<feature type="chain" id="PRO_5043698715" evidence="1">
    <location>
        <begin position="21"/>
        <end position="111"/>
    </location>
</feature>
<keyword evidence="1" id="KW-0732">Signal</keyword>
<protein>
    <submittedName>
        <fullName evidence="2">Uncharacterized protein</fullName>
    </submittedName>
</protein>
<organism evidence="2 3">
    <name type="scientific">Orbilia blumenaviensis</name>
    <dbReference type="NCBI Taxonomy" id="1796055"/>
    <lineage>
        <taxon>Eukaryota</taxon>
        <taxon>Fungi</taxon>
        <taxon>Dikarya</taxon>
        <taxon>Ascomycota</taxon>
        <taxon>Pezizomycotina</taxon>
        <taxon>Orbiliomycetes</taxon>
        <taxon>Orbiliales</taxon>
        <taxon>Orbiliaceae</taxon>
        <taxon>Orbilia</taxon>
    </lineage>
</organism>
<dbReference type="AlphaFoldDB" id="A0AAV9UA38"/>
<keyword evidence="3" id="KW-1185">Reference proteome</keyword>
<comment type="caution">
    <text evidence="2">The sequence shown here is derived from an EMBL/GenBank/DDBJ whole genome shotgun (WGS) entry which is preliminary data.</text>
</comment>
<name>A0AAV9UA38_9PEZI</name>
<proteinExistence type="predicted"/>
<evidence type="ECO:0000313" key="3">
    <source>
        <dbReference type="Proteomes" id="UP001373714"/>
    </source>
</evidence>
<gene>
    <name evidence="2" type="ORF">TWF730_002263</name>
</gene>
<sequence length="111" mass="12321">MQISGLTFLVTALLVNLSLGSPIVARNLEARDDSLIAARRLEIRDDQAPPLDADCSKYRFKPVGEKKEDKKLDRMCPMFCAAIKKHPDSPTSKLFEQKLRSQCAVPPPTPA</sequence>
<dbReference type="EMBL" id="JAVHNS010000012">
    <property type="protein sequence ID" value="KAK6338188.1"/>
    <property type="molecule type" value="Genomic_DNA"/>
</dbReference>
<accession>A0AAV9UA38</accession>
<feature type="signal peptide" evidence="1">
    <location>
        <begin position="1"/>
        <end position="20"/>
    </location>
</feature>
<evidence type="ECO:0000256" key="1">
    <source>
        <dbReference type="SAM" id="SignalP"/>
    </source>
</evidence>
<evidence type="ECO:0000313" key="2">
    <source>
        <dbReference type="EMBL" id="KAK6338188.1"/>
    </source>
</evidence>